<sequence>MIVVVEGMSAAGKTTWCCQAAGDTLLPETFPADRHNQPLEGPEVAAYWVEWNTQRWRNALALEASKGMAVCDTDPLKLHYSWGLWQLGEKQEADWQFSLQETRRAIAQRQLGFADMVLIKPIDASTARHQMETDITRTRSRFDLHFRLQRFLIEWYSALEAVFPTRVKWGLPKDFKIPPVTVNPGRYDLKAFDAFIASLPKPLSS</sequence>
<evidence type="ECO:0000313" key="1">
    <source>
        <dbReference type="EMBL" id="KGB25188.1"/>
    </source>
</evidence>
<keyword evidence="2" id="KW-1185">Reference proteome</keyword>
<comment type="caution">
    <text evidence="1">The sequence shown here is derived from an EMBL/GenBank/DDBJ whole genome shotgun (WGS) entry which is preliminary data.</text>
</comment>
<accession>A0A095B8U6</accession>
<dbReference type="AlphaFoldDB" id="A0A095B8U6"/>
<dbReference type="GeneID" id="89477693"/>
<reference evidence="1 2" key="1">
    <citation type="submission" date="2014-06" db="EMBL/GenBank/DDBJ databases">
        <title>Functional and comparative genomic analyses of the Drosophila gut microbiota identify candidate symbiosis factors.</title>
        <authorList>
            <person name="Newell P.D."/>
            <person name="Chaston J.M."/>
            <person name="Douglas A.E."/>
        </authorList>
    </citation>
    <scope>NUCLEOTIDE SEQUENCE [LARGE SCALE GENOMIC DNA]</scope>
    <source>
        <strain evidence="1 2">DmCS_006</strain>
    </source>
</reference>
<dbReference type="EMBL" id="JOKM01000021">
    <property type="protein sequence ID" value="KGB25188.1"/>
    <property type="molecule type" value="Genomic_DNA"/>
</dbReference>
<evidence type="ECO:0000313" key="2">
    <source>
        <dbReference type="Proteomes" id="UP000029448"/>
    </source>
</evidence>
<dbReference type="RefSeq" id="WP_035378495.1">
    <property type="nucleotide sequence ID" value="NZ_JACAOJ010000002.1"/>
</dbReference>
<dbReference type="Proteomes" id="UP000029448">
    <property type="component" value="Unassembled WGS sequence"/>
</dbReference>
<gene>
    <name evidence="1" type="ORF">AtDm6_0869</name>
</gene>
<dbReference type="PATRIC" id="fig|104102.7.peg.862"/>
<name>A0A095B8U6_9PROT</name>
<dbReference type="STRING" id="104102.AtDm6_0869"/>
<proteinExistence type="predicted"/>
<organism evidence="1 2">
    <name type="scientific">Acetobacter tropicalis</name>
    <dbReference type="NCBI Taxonomy" id="104102"/>
    <lineage>
        <taxon>Bacteria</taxon>
        <taxon>Pseudomonadati</taxon>
        <taxon>Pseudomonadota</taxon>
        <taxon>Alphaproteobacteria</taxon>
        <taxon>Acetobacterales</taxon>
        <taxon>Acetobacteraceae</taxon>
        <taxon>Acetobacter</taxon>
    </lineage>
</organism>
<protein>
    <submittedName>
        <fullName evidence="1">Uncharacterized protein</fullName>
    </submittedName>
</protein>